<accession>A0AAV5U1U9</accession>
<evidence type="ECO:0000313" key="3">
    <source>
        <dbReference type="Proteomes" id="UP001432027"/>
    </source>
</evidence>
<comment type="caution">
    <text evidence="2">The sequence shown here is derived from an EMBL/GenBank/DDBJ whole genome shotgun (WGS) entry which is preliminary data.</text>
</comment>
<feature type="domain" description="Apple" evidence="1">
    <location>
        <begin position="243"/>
        <end position="331"/>
    </location>
</feature>
<dbReference type="AlphaFoldDB" id="A0AAV5U1U9"/>
<gene>
    <name evidence="2" type="ORF">PENTCL1PPCAC_22606</name>
</gene>
<feature type="domain" description="Apple" evidence="1">
    <location>
        <begin position="147"/>
        <end position="234"/>
    </location>
</feature>
<dbReference type="InterPro" id="IPR052774">
    <property type="entry name" value="Celegans_DevNeuronal_Protein"/>
</dbReference>
<dbReference type="Proteomes" id="UP001432027">
    <property type="component" value="Unassembled WGS sequence"/>
</dbReference>
<protein>
    <recommendedName>
        <fullName evidence="1">Apple domain-containing protein</fullName>
    </recommendedName>
</protein>
<organism evidence="2 3">
    <name type="scientific">Pristionchus entomophagus</name>
    <dbReference type="NCBI Taxonomy" id="358040"/>
    <lineage>
        <taxon>Eukaryota</taxon>
        <taxon>Metazoa</taxon>
        <taxon>Ecdysozoa</taxon>
        <taxon>Nematoda</taxon>
        <taxon>Chromadorea</taxon>
        <taxon>Rhabditida</taxon>
        <taxon>Rhabditina</taxon>
        <taxon>Diplogasteromorpha</taxon>
        <taxon>Diplogasteroidea</taxon>
        <taxon>Neodiplogasteridae</taxon>
        <taxon>Pristionchus</taxon>
    </lineage>
</organism>
<dbReference type="EMBL" id="BTSX01000005">
    <property type="protein sequence ID" value="GMT00432.1"/>
    <property type="molecule type" value="Genomic_DNA"/>
</dbReference>
<dbReference type="Pfam" id="PF00024">
    <property type="entry name" value="PAN_1"/>
    <property type="match status" value="1"/>
</dbReference>
<sequence>QEKYVINKCFEEKRNCYLIDASPMERRIGLTSMECLRFCSRVKGCLSVSFASTLSICDIFNITNGTGTANLVQLLGYIYFEPKVTEVDRCISAHTFRFKKQKKKNNIRRTQTKRKLPHTTVSPIDPMTNVNVKRARLNLTMANRARCPSGEQMLFIRSRGIRDEGGNNLDTVLNINEDDCIFSCISNLAGYYDIFDCVSAQYDSYNEACTLSSDPPKDGSLSLYSSTNFYEKMCAKASVGSRCSGGTVERKRQKVLTGLLRDSITVGSAQECIERCVDVEVNLPFKCLSIVYYYEEITFNCVLNDGSALSHPDSLFDESSSVVDYFGIDECHGIREITHRISDSSNELRSFVHEGGLTHKRAERPLPHY</sequence>
<dbReference type="Gene3D" id="3.50.4.10">
    <property type="entry name" value="Hepatocyte Growth Factor"/>
    <property type="match status" value="2"/>
</dbReference>
<dbReference type="GO" id="GO:0009653">
    <property type="term" value="P:anatomical structure morphogenesis"/>
    <property type="evidence" value="ECO:0007669"/>
    <property type="project" value="TreeGrafter"/>
</dbReference>
<feature type="non-terminal residue" evidence="2">
    <location>
        <position position="1"/>
    </location>
</feature>
<feature type="non-terminal residue" evidence="2">
    <location>
        <position position="369"/>
    </location>
</feature>
<proteinExistence type="predicted"/>
<dbReference type="SMART" id="SM00473">
    <property type="entry name" value="PAN_AP"/>
    <property type="match status" value="3"/>
</dbReference>
<dbReference type="SUPFAM" id="SSF57414">
    <property type="entry name" value="Hairpin loop containing domain-like"/>
    <property type="match status" value="1"/>
</dbReference>
<dbReference type="PROSITE" id="PS50948">
    <property type="entry name" value="PAN"/>
    <property type="match status" value="2"/>
</dbReference>
<dbReference type="PANTHER" id="PTHR47327">
    <property type="entry name" value="FI18240P1-RELATED"/>
    <property type="match status" value="1"/>
</dbReference>
<dbReference type="CDD" id="cd01099">
    <property type="entry name" value="PAN_AP_HGF"/>
    <property type="match status" value="1"/>
</dbReference>
<evidence type="ECO:0000259" key="1">
    <source>
        <dbReference type="PROSITE" id="PS50948"/>
    </source>
</evidence>
<reference evidence="2" key="1">
    <citation type="submission" date="2023-10" db="EMBL/GenBank/DDBJ databases">
        <title>Genome assembly of Pristionchus species.</title>
        <authorList>
            <person name="Yoshida K."/>
            <person name="Sommer R.J."/>
        </authorList>
    </citation>
    <scope>NUCLEOTIDE SEQUENCE</scope>
    <source>
        <strain evidence="2">RS0144</strain>
    </source>
</reference>
<keyword evidence="3" id="KW-1185">Reference proteome</keyword>
<evidence type="ECO:0000313" key="2">
    <source>
        <dbReference type="EMBL" id="GMT00432.1"/>
    </source>
</evidence>
<dbReference type="PANTHER" id="PTHR47327:SF1">
    <property type="entry name" value="RE15579P"/>
    <property type="match status" value="1"/>
</dbReference>
<name>A0AAV5U1U9_9BILA</name>
<dbReference type="InterPro" id="IPR003609">
    <property type="entry name" value="Pan_app"/>
</dbReference>